<dbReference type="InterPro" id="IPR019926">
    <property type="entry name" value="Ribosomal_uL3_CS"/>
</dbReference>
<dbReference type="OrthoDB" id="9806135at2"/>
<dbReference type="GO" id="GO:0022625">
    <property type="term" value="C:cytosolic large ribosomal subunit"/>
    <property type="evidence" value="ECO:0007669"/>
    <property type="project" value="TreeGrafter"/>
</dbReference>
<dbReference type="SUPFAM" id="SSF50447">
    <property type="entry name" value="Translation proteins"/>
    <property type="match status" value="1"/>
</dbReference>
<comment type="similarity">
    <text evidence="1 8 9">Belongs to the universal ribosomal protein uL3 family.</text>
</comment>
<dbReference type="PANTHER" id="PTHR11229:SF16">
    <property type="entry name" value="LARGE RIBOSOMAL SUBUNIT PROTEIN UL3C"/>
    <property type="match status" value="1"/>
</dbReference>
<dbReference type="Gene3D" id="3.30.160.810">
    <property type="match status" value="1"/>
</dbReference>
<proteinExistence type="inferred from homology"/>
<keyword evidence="4 8" id="KW-0689">Ribosomal protein</keyword>
<evidence type="ECO:0000256" key="3">
    <source>
        <dbReference type="ARBA" id="ARBA00022884"/>
    </source>
</evidence>
<dbReference type="InterPro" id="IPR009000">
    <property type="entry name" value="Transl_B-barrel_sf"/>
</dbReference>
<dbReference type="InterPro" id="IPR000597">
    <property type="entry name" value="Ribosomal_uL3"/>
</dbReference>
<name>A0A399EHA8_9DEIN</name>
<evidence type="ECO:0000256" key="7">
    <source>
        <dbReference type="ARBA" id="ARBA00035243"/>
    </source>
</evidence>
<comment type="caution">
    <text evidence="12">The sequence shown here is derived from an EMBL/GenBank/DDBJ whole genome shotgun (WGS) entry which is preliminary data.</text>
</comment>
<keyword evidence="5 8" id="KW-0687">Ribonucleoprotein</keyword>
<dbReference type="GO" id="GO:0019843">
    <property type="term" value="F:rRNA binding"/>
    <property type="evidence" value="ECO:0007669"/>
    <property type="project" value="UniProtKB-UniRule"/>
</dbReference>
<evidence type="ECO:0000256" key="1">
    <source>
        <dbReference type="ARBA" id="ARBA00006540"/>
    </source>
</evidence>
<comment type="function">
    <text evidence="8 10">One of the primary rRNA binding proteins, it binds directly near the 3'-end of the 23S rRNA, where it nucleates assembly of the 50S subunit.</text>
</comment>
<reference evidence="12 13" key="1">
    <citation type="submission" date="2018-08" db="EMBL/GenBank/DDBJ databases">
        <title>Meiothermus terrae DSM 26712 genome sequencing project.</title>
        <authorList>
            <person name="Da Costa M.S."/>
            <person name="Albuquerque L."/>
            <person name="Raposo P."/>
            <person name="Froufe H.J.C."/>
            <person name="Barroso C.S."/>
            <person name="Egas C."/>
        </authorList>
    </citation>
    <scope>NUCLEOTIDE SEQUENCE [LARGE SCALE GENOMIC DNA]</scope>
    <source>
        <strain evidence="12 13">DSM 26712</strain>
    </source>
</reference>
<dbReference type="FunFam" id="3.30.160.810:FF:000001">
    <property type="entry name" value="50S ribosomal protein L3"/>
    <property type="match status" value="1"/>
</dbReference>
<dbReference type="GO" id="GO:0006412">
    <property type="term" value="P:translation"/>
    <property type="evidence" value="ECO:0007669"/>
    <property type="project" value="UniProtKB-UniRule"/>
</dbReference>
<sequence length="211" mass="22969">MKGILGTKVGMTQVWKNDKAVPVTVILAGPCPVVQRRTVEKDGYEAVQLGFQPKKAQRVNKPMKGHFAKAGVEPVRYLRELRGFSPEGDTVTVSIFQPGEKVDVSGISKGRGFTGVMKRWNFAGGNMTHGAHKVHRHPGSIGNRKTPGRVYKGKKMAGHYGAERITVQNLEVVDVIPEENLILVKGAIPGANGNLVTVRETSRRPAAKRKA</sequence>
<evidence type="ECO:0000256" key="8">
    <source>
        <dbReference type="HAMAP-Rule" id="MF_01325"/>
    </source>
</evidence>
<evidence type="ECO:0000256" key="6">
    <source>
        <dbReference type="ARBA" id="ARBA00025982"/>
    </source>
</evidence>
<evidence type="ECO:0000313" key="12">
    <source>
        <dbReference type="EMBL" id="RIH84044.1"/>
    </source>
</evidence>
<dbReference type="HAMAP" id="MF_01325_B">
    <property type="entry name" value="Ribosomal_uL3_B"/>
    <property type="match status" value="1"/>
</dbReference>
<dbReference type="PANTHER" id="PTHR11229">
    <property type="entry name" value="50S RIBOSOMAL PROTEIN L3"/>
    <property type="match status" value="1"/>
</dbReference>
<accession>A0A399EHA8</accession>
<dbReference type="GO" id="GO:0003735">
    <property type="term" value="F:structural constituent of ribosome"/>
    <property type="evidence" value="ECO:0007669"/>
    <property type="project" value="UniProtKB-UniRule"/>
</dbReference>
<evidence type="ECO:0000256" key="2">
    <source>
        <dbReference type="ARBA" id="ARBA00022730"/>
    </source>
</evidence>
<dbReference type="AlphaFoldDB" id="A0A399EHA8"/>
<dbReference type="PROSITE" id="PS00474">
    <property type="entry name" value="RIBOSOMAL_L3"/>
    <property type="match status" value="1"/>
</dbReference>
<dbReference type="EMBL" id="QXDL01000080">
    <property type="protein sequence ID" value="RIH84044.1"/>
    <property type="molecule type" value="Genomic_DNA"/>
</dbReference>
<protein>
    <recommendedName>
        <fullName evidence="7 8">Large ribosomal subunit protein uL3</fullName>
    </recommendedName>
</protein>
<dbReference type="RefSeq" id="WP_027892137.1">
    <property type="nucleotide sequence ID" value="NZ_QXDL01000080.1"/>
</dbReference>
<evidence type="ECO:0000256" key="4">
    <source>
        <dbReference type="ARBA" id="ARBA00022980"/>
    </source>
</evidence>
<dbReference type="Pfam" id="PF00297">
    <property type="entry name" value="Ribosomal_L3"/>
    <property type="match status" value="1"/>
</dbReference>
<feature type="region of interest" description="Disordered" evidence="11">
    <location>
        <begin position="129"/>
        <end position="149"/>
    </location>
</feature>
<comment type="subunit">
    <text evidence="6 8 10">Part of the 50S ribosomal subunit. Forms a cluster with proteins L14 and L19.</text>
</comment>
<evidence type="ECO:0000256" key="5">
    <source>
        <dbReference type="ARBA" id="ARBA00023274"/>
    </source>
</evidence>
<dbReference type="Proteomes" id="UP000265715">
    <property type="component" value="Unassembled WGS sequence"/>
</dbReference>
<keyword evidence="3 8" id="KW-0694">RNA-binding</keyword>
<dbReference type="NCBIfam" id="TIGR03625">
    <property type="entry name" value="L3_bact"/>
    <property type="match status" value="1"/>
</dbReference>
<dbReference type="InterPro" id="IPR019927">
    <property type="entry name" value="Ribosomal_uL3_bac/org-type"/>
</dbReference>
<organism evidence="12 13">
    <name type="scientific">Calidithermus terrae</name>
    <dbReference type="NCBI Taxonomy" id="1408545"/>
    <lineage>
        <taxon>Bacteria</taxon>
        <taxon>Thermotogati</taxon>
        <taxon>Deinococcota</taxon>
        <taxon>Deinococci</taxon>
        <taxon>Thermales</taxon>
        <taxon>Thermaceae</taxon>
        <taxon>Calidithermus</taxon>
    </lineage>
</organism>
<keyword evidence="2 8" id="KW-0699">rRNA-binding</keyword>
<keyword evidence="13" id="KW-1185">Reference proteome</keyword>
<evidence type="ECO:0000313" key="13">
    <source>
        <dbReference type="Proteomes" id="UP000265715"/>
    </source>
</evidence>
<dbReference type="Gene3D" id="2.40.30.10">
    <property type="entry name" value="Translation factors"/>
    <property type="match status" value="1"/>
</dbReference>
<evidence type="ECO:0000256" key="11">
    <source>
        <dbReference type="SAM" id="MobiDB-lite"/>
    </source>
</evidence>
<evidence type="ECO:0000256" key="10">
    <source>
        <dbReference type="RuleBase" id="RU003906"/>
    </source>
</evidence>
<evidence type="ECO:0000256" key="9">
    <source>
        <dbReference type="RuleBase" id="RU003905"/>
    </source>
</evidence>
<gene>
    <name evidence="8 12" type="primary">rplC</name>
    <name evidence="12" type="ORF">Mterra_02072</name>
</gene>
<dbReference type="FunFam" id="2.40.30.10:FF:000004">
    <property type="entry name" value="50S ribosomal protein L3"/>
    <property type="match status" value="1"/>
</dbReference>